<sequence length="174" mass="20472">METWLTLQIPKIFNKNKITVNINEASEIYSKIGYHVAKLMDNILALISTQSIIKDPKAHTVLPRHVQYILDYVQKTCYPKQEIQKGGIKNQDLWMIISYNIIETTEYKELFPSTEIVTRLMELGLNISNHTLNIVKRILNMHVNCLMMDFYERQPITLKKVEKIFGLKRHSVFY</sequence>
<protein>
    <submittedName>
        <fullName evidence="1">Uncharacterized protein</fullName>
    </submittedName>
</protein>
<name>A0A6C0CR34_9ZZZZ</name>
<accession>A0A6C0CR34</accession>
<reference evidence="1" key="1">
    <citation type="journal article" date="2020" name="Nature">
        <title>Giant virus diversity and host interactions through global metagenomics.</title>
        <authorList>
            <person name="Schulz F."/>
            <person name="Roux S."/>
            <person name="Paez-Espino D."/>
            <person name="Jungbluth S."/>
            <person name="Walsh D.A."/>
            <person name="Denef V.J."/>
            <person name="McMahon K.D."/>
            <person name="Konstantinidis K.T."/>
            <person name="Eloe-Fadrosh E.A."/>
            <person name="Kyrpides N.C."/>
            <person name="Woyke T."/>
        </authorList>
    </citation>
    <scope>NUCLEOTIDE SEQUENCE</scope>
    <source>
        <strain evidence="1">GVMAG-M-3300021962-46</strain>
    </source>
</reference>
<dbReference type="AlphaFoldDB" id="A0A6C0CR34"/>
<organism evidence="1">
    <name type="scientific">viral metagenome</name>
    <dbReference type="NCBI Taxonomy" id="1070528"/>
    <lineage>
        <taxon>unclassified sequences</taxon>
        <taxon>metagenomes</taxon>
        <taxon>organismal metagenomes</taxon>
    </lineage>
</organism>
<proteinExistence type="predicted"/>
<dbReference type="EMBL" id="MN739479">
    <property type="protein sequence ID" value="QHT07018.1"/>
    <property type="molecule type" value="Genomic_DNA"/>
</dbReference>
<evidence type="ECO:0000313" key="1">
    <source>
        <dbReference type="EMBL" id="QHT07018.1"/>
    </source>
</evidence>